<name>A0A1Q9F2B3_SYMMI</name>
<evidence type="ECO:0000313" key="1">
    <source>
        <dbReference type="EMBL" id="OLQ13830.1"/>
    </source>
</evidence>
<reference evidence="1 2" key="1">
    <citation type="submission" date="2016-02" db="EMBL/GenBank/DDBJ databases">
        <title>Genome analysis of coral dinoflagellate symbionts highlights evolutionary adaptations to a symbiotic lifestyle.</title>
        <authorList>
            <person name="Aranda M."/>
            <person name="Li Y."/>
            <person name="Liew Y.J."/>
            <person name="Baumgarten S."/>
            <person name="Simakov O."/>
            <person name="Wilson M."/>
            <person name="Piel J."/>
            <person name="Ashoor H."/>
            <person name="Bougouffa S."/>
            <person name="Bajic V.B."/>
            <person name="Ryu T."/>
            <person name="Ravasi T."/>
            <person name="Bayer T."/>
            <person name="Micklem G."/>
            <person name="Kim H."/>
            <person name="Bhak J."/>
            <person name="Lajeunesse T.C."/>
            <person name="Voolstra C.R."/>
        </authorList>
    </citation>
    <scope>NUCLEOTIDE SEQUENCE [LARGE SCALE GENOMIC DNA]</scope>
    <source>
        <strain evidence="1 2">CCMP2467</strain>
    </source>
</reference>
<dbReference type="AlphaFoldDB" id="A0A1Q9F2B3"/>
<protein>
    <submittedName>
        <fullName evidence="1">Uncharacterized protein</fullName>
    </submittedName>
</protein>
<proteinExistence type="predicted"/>
<gene>
    <name evidence="1" type="ORF">AK812_SmicGene2097</name>
</gene>
<keyword evidence="2" id="KW-1185">Reference proteome</keyword>
<accession>A0A1Q9F2B3</accession>
<dbReference type="EMBL" id="LSRX01000022">
    <property type="protein sequence ID" value="OLQ13830.1"/>
    <property type="molecule type" value="Genomic_DNA"/>
</dbReference>
<dbReference type="Proteomes" id="UP000186817">
    <property type="component" value="Unassembled WGS sequence"/>
</dbReference>
<comment type="caution">
    <text evidence="1">The sequence shown here is derived from an EMBL/GenBank/DDBJ whole genome shotgun (WGS) entry which is preliminary data.</text>
</comment>
<evidence type="ECO:0000313" key="2">
    <source>
        <dbReference type="Proteomes" id="UP000186817"/>
    </source>
</evidence>
<organism evidence="1 2">
    <name type="scientific">Symbiodinium microadriaticum</name>
    <name type="common">Dinoflagellate</name>
    <name type="synonym">Zooxanthella microadriatica</name>
    <dbReference type="NCBI Taxonomy" id="2951"/>
    <lineage>
        <taxon>Eukaryota</taxon>
        <taxon>Sar</taxon>
        <taxon>Alveolata</taxon>
        <taxon>Dinophyceae</taxon>
        <taxon>Suessiales</taxon>
        <taxon>Symbiodiniaceae</taxon>
        <taxon>Symbiodinium</taxon>
    </lineage>
</organism>
<sequence length="135" mass="15225">MANVVIAPENVFTGTHNVAQNDTIAMMMETGRFAMTKAERMLPPKGIWHIEWKTPTCAKENLTVKLVRVYDWVCLPLSLANGTFEHGCLDLRLMEWRLMGHAVVRLNQCYGGGLRLQAGNKVLILEETQEVTIVQ</sequence>